<proteinExistence type="predicted"/>
<name>A0A382AKA1_9ZZZZ</name>
<reference evidence="1" key="1">
    <citation type="submission" date="2018-05" db="EMBL/GenBank/DDBJ databases">
        <authorList>
            <person name="Lanie J.A."/>
            <person name="Ng W.-L."/>
            <person name="Kazmierczak K.M."/>
            <person name="Andrzejewski T.M."/>
            <person name="Davidsen T.M."/>
            <person name="Wayne K.J."/>
            <person name="Tettelin H."/>
            <person name="Glass J.I."/>
            <person name="Rusch D."/>
            <person name="Podicherti R."/>
            <person name="Tsui H.-C.T."/>
            <person name="Winkler M.E."/>
        </authorList>
    </citation>
    <scope>NUCLEOTIDE SEQUENCE</scope>
</reference>
<dbReference type="EMBL" id="UINC01025776">
    <property type="protein sequence ID" value="SVB01990.1"/>
    <property type="molecule type" value="Genomic_DNA"/>
</dbReference>
<accession>A0A382AKA1</accession>
<dbReference type="AlphaFoldDB" id="A0A382AKA1"/>
<organism evidence="1">
    <name type="scientific">marine metagenome</name>
    <dbReference type="NCBI Taxonomy" id="408172"/>
    <lineage>
        <taxon>unclassified sequences</taxon>
        <taxon>metagenomes</taxon>
        <taxon>ecological metagenomes</taxon>
    </lineage>
</organism>
<protein>
    <submittedName>
        <fullName evidence="1">Uncharacterized protein</fullName>
    </submittedName>
</protein>
<evidence type="ECO:0000313" key="1">
    <source>
        <dbReference type="EMBL" id="SVB01990.1"/>
    </source>
</evidence>
<gene>
    <name evidence="1" type="ORF">METZ01_LOCUS154844</name>
</gene>
<sequence>VVVDLDMIDRIMIPLLFSSLIICQTRQQIIERYPSGDKKIVSVYKGSGLSEQLVWRYTFHVDGSLIRYENFQENLNYKINDDDLHFVDKINNQKAMGELINVLGKDWKAFRNNESYQYQLINNDLFNFLSKDKWVSNYNVETQRLQRFIRMSVPTPVTLTLEFKRRLLNGEIHKHMSTIKFFNEVLNDTVYGFKSDINYTGGGIEANIKLPDGNKRNKNFFYKVIPIEKDSIRLKIEDDYYLGFKRRRFK</sequence>
<feature type="non-terminal residue" evidence="1">
    <location>
        <position position="1"/>
    </location>
</feature>